<evidence type="ECO:0000313" key="5">
    <source>
        <dbReference type="EMBL" id="OIO17347.1"/>
    </source>
</evidence>
<reference evidence="5 6" key="1">
    <citation type="journal article" date="2016" name="Environ. Microbiol.">
        <title>Genomic resolution of a cold subsurface aquifer community provides metabolic insights for novel microbes adapted to high CO concentrations.</title>
        <authorList>
            <person name="Probst A.J."/>
            <person name="Castelle C.J."/>
            <person name="Singh A."/>
            <person name="Brown C.T."/>
            <person name="Anantharaman K."/>
            <person name="Sharon I."/>
            <person name="Hug L.A."/>
            <person name="Burstein D."/>
            <person name="Emerson J.B."/>
            <person name="Thomas B.C."/>
            <person name="Banfield J.F."/>
        </authorList>
    </citation>
    <scope>NUCLEOTIDE SEQUENCE [LARGE SCALE GENOMIC DNA]</scope>
    <source>
        <strain evidence="5">CG1_02_38_13</strain>
    </source>
</reference>
<dbReference type="GO" id="GO:0032259">
    <property type="term" value="P:methylation"/>
    <property type="evidence" value="ECO:0007669"/>
    <property type="project" value="UniProtKB-KW"/>
</dbReference>
<evidence type="ECO:0000256" key="2">
    <source>
        <dbReference type="ARBA" id="ARBA00022679"/>
    </source>
</evidence>
<dbReference type="Proteomes" id="UP000182465">
    <property type="component" value="Unassembled WGS sequence"/>
</dbReference>
<dbReference type="PANTHER" id="PTHR18895:SF74">
    <property type="entry name" value="MTRF1L RELEASE FACTOR GLUTAMINE METHYLTRANSFERASE"/>
    <property type="match status" value="1"/>
</dbReference>
<dbReference type="GO" id="GO:0008276">
    <property type="term" value="F:protein methyltransferase activity"/>
    <property type="evidence" value="ECO:0007669"/>
    <property type="project" value="InterPro"/>
</dbReference>
<dbReference type="InterPro" id="IPR050320">
    <property type="entry name" value="N5-glutamine_MTase"/>
</dbReference>
<evidence type="ECO:0000256" key="3">
    <source>
        <dbReference type="ARBA" id="ARBA00022691"/>
    </source>
</evidence>
<evidence type="ECO:0000313" key="6">
    <source>
        <dbReference type="Proteomes" id="UP000182465"/>
    </source>
</evidence>
<dbReference type="EMBL" id="MNVB01000033">
    <property type="protein sequence ID" value="OIO17347.1"/>
    <property type="molecule type" value="Genomic_DNA"/>
</dbReference>
<protein>
    <submittedName>
        <fullName evidence="5">Protein-(Glutamine-N5) methyltransferase, release factor-specific</fullName>
    </submittedName>
</protein>
<gene>
    <name evidence="5" type="ORF">AUJ29_01505</name>
</gene>
<comment type="caution">
    <text evidence="5">The sequence shown here is derived from an EMBL/GenBank/DDBJ whole genome shotgun (WGS) entry which is preliminary data.</text>
</comment>
<evidence type="ECO:0000259" key="4">
    <source>
        <dbReference type="Pfam" id="PF17827"/>
    </source>
</evidence>
<dbReference type="SUPFAM" id="SSF53335">
    <property type="entry name" value="S-adenosyl-L-methionine-dependent methyltransferases"/>
    <property type="match status" value="1"/>
</dbReference>
<dbReference type="Gene3D" id="1.10.8.10">
    <property type="entry name" value="DNA helicase RuvA subunit, C-terminal domain"/>
    <property type="match status" value="1"/>
</dbReference>
<dbReference type="InterPro" id="IPR004556">
    <property type="entry name" value="HemK-like"/>
</dbReference>
<evidence type="ECO:0000256" key="1">
    <source>
        <dbReference type="ARBA" id="ARBA00022603"/>
    </source>
</evidence>
<dbReference type="Gene3D" id="3.40.50.150">
    <property type="entry name" value="Vaccinia Virus protein VP39"/>
    <property type="match status" value="1"/>
</dbReference>
<dbReference type="Pfam" id="PF17827">
    <property type="entry name" value="PrmC_N"/>
    <property type="match status" value="1"/>
</dbReference>
<feature type="domain" description="Release factor glutamine methyltransferase N-terminal" evidence="4">
    <location>
        <begin position="82"/>
        <end position="119"/>
    </location>
</feature>
<sequence>MKANKSKINIKLALDSAIKKLSCTNKKTERDKRKNDIIFDAEILLAHALRMSPHPRADEPKRNIGIMTKKLNLDPNKNRVDDRAWLYGHPEYELTPARVKIFKNYIYRHAKGEPIAYITHHKEFYGLDFLVNKNVLIPRPETELMVESVIEQIKKLSALKLSNFKLILIDAGTGSGCIPIAIIKNLKSNQQSPITDCYAFDISVLALRVAQKNAVSHGLNNRIKFFRGNLLEPIIKQFNNETMGEWNNWNIILTANLPYLSQKIYRENHAILKFEPKRALLAKKNGLALYEKLIKQIKKFSTFNFQLSIFFEIDPQQTKAITKLIKKYLPRAITEIKKDLAGRNRLVVSNIQF</sequence>
<accession>A0A1J4U244</accession>
<dbReference type="InterPro" id="IPR019874">
    <property type="entry name" value="RF_methyltr_PrmC"/>
</dbReference>
<keyword evidence="2 5" id="KW-0808">Transferase</keyword>
<dbReference type="NCBIfam" id="TIGR03534">
    <property type="entry name" value="RF_mod_PrmC"/>
    <property type="match status" value="1"/>
</dbReference>
<organism evidence="5 6">
    <name type="scientific">Candidatus Kuenenbacteria bacterium CG1_02_38_13</name>
    <dbReference type="NCBI Taxonomy" id="1805235"/>
    <lineage>
        <taxon>Bacteria</taxon>
        <taxon>Candidatus Kueneniibacteriota</taxon>
    </lineage>
</organism>
<dbReference type="NCBIfam" id="TIGR00536">
    <property type="entry name" value="hemK_fam"/>
    <property type="match status" value="1"/>
</dbReference>
<dbReference type="InterPro" id="IPR040758">
    <property type="entry name" value="PrmC_N"/>
</dbReference>
<dbReference type="PANTHER" id="PTHR18895">
    <property type="entry name" value="HEMK METHYLTRANSFERASE"/>
    <property type="match status" value="1"/>
</dbReference>
<name>A0A1J4U244_9BACT</name>
<dbReference type="InterPro" id="IPR029063">
    <property type="entry name" value="SAM-dependent_MTases_sf"/>
</dbReference>
<proteinExistence type="predicted"/>
<keyword evidence="1 5" id="KW-0489">Methyltransferase</keyword>
<dbReference type="AlphaFoldDB" id="A0A1J4U244"/>
<keyword evidence="3" id="KW-0949">S-adenosyl-L-methionine</keyword>